<organism evidence="2 3">
    <name type="scientific">Pseudoflavonifractor capillosus ATCC 29799</name>
    <dbReference type="NCBI Taxonomy" id="411467"/>
    <lineage>
        <taxon>Bacteria</taxon>
        <taxon>Bacillati</taxon>
        <taxon>Bacillota</taxon>
        <taxon>Clostridia</taxon>
        <taxon>Eubacteriales</taxon>
        <taxon>Oscillospiraceae</taxon>
        <taxon>Pseudoflavonifractor</taxon>
    </lineage>
</organism>
<reference evidence="2 3" key="2">
    <citation type="submission" date="2007-06" db="EMBL/GenBank/DDBJ databases">
        <title>Draft genome sequence of Pseudoflavonifractor capillosus ATCC 29799.</title>
        <authorList>
            <person name="Sudarsanam P."/>
            <person name="Ley R."/>
            <person name="Guruge J."/>
            <person name="Turnbaugh P.J."/>
            <person name="Mahowald M."/>
            <person name="Liep D."/>
            <person name="Gordon J."/>
        </authorList>
    </citation>
    <scope>NUCLEOTIDE SEQUENCE [LARGE SCALE GENOMIC DNA]</scope>
    <source>
        <strain evidence="2 3">ATCC 29799</strain>
    </source>
</reference>
<dbReference type="EMBL" id="AAXG02000004">
    <property type="protein sequence ID" value="EDN01822.1"/>
    <property type="molecule type" value="Genomic_DNA"/>
</dbReference>
<dbReference type="InterPro" id="IPR043129">
    <property type="entry name" value="ATPase_NBD"/>
</dbReference>
<dbReference type="InterPro" id="IPR052519">
    <property type="entry name" value="Euk-type_GlcNAc_Kinase"/>
</dbReference>
<evidence type="ECO:0000259" key="1">
    <source>
        <dbReference type="Pfam" id="PF01869"/>
    </source>
</evidence>
<dbReference type="InterPro" id="IPR002731">
    <property type="entry name" value="ATPase_BadF"/>
</dbReference>
<dbReference type="Proteomes" id="UP000003639">
    <property type="component" value="Unassembled WGS sequence"/>
</dbReference>
<evidence type="ECO:0000313" key="2">
    <source>
        <dbReference type="EMBL" id="EDN01822.1"/>
    </source>
</evidence>
<sequence>MDGGGTKTRVVIRRAGEEELLFDRLYDATNYQSIGEAATAEIFSAMMADIRAALGGCTSASALAAGMAGVDRPQDAEVYRRILRDVGYTGTAGVYNDMDTALAGAHGGKDGMYLNCGTGSIAVGRWEGKMVRAGGWGSLFGDEGSGYALGLEAVKAVFRAYDRTGEQTELTRAVLKKLGLGSVPDLLDIAMEGEGRHVSLIASLAPEVTTRCEHDPVCRYIAQTQTDMAAELVAGVARQLGREDLPLALGGSLLIKSAPYRALFLQALESRLPRVTVTEPVMDPAQGALCLAQRLLEEGKA</sequence>
<protein>
    <submittedName>
        <fullName evidence="2">BadF/BadG/BcrA/BcrD ATPase family protein</fullName>
    </submittedName>
</protein>
<dbReference type="PANTHER" id="PTHR43190:SF3">
    <property type="entry name" value="N-ACETYL-D-GLUCOSAMINE KINASE"/>
    <property type="match status" value="1"/>
</dbReference>
<keyword evidence="3" id="KW-1185">Reference proteome</keyword>
<proteinExistence type="predicted"/>
<dbReference type="AlphaFoldDB" id="A6NQL7"/>
<dbReference type="Pfam" id="PF01869">
    <property type="entry name" value="BcrAD_BadFG"/>
    <property type="match status" value="1"/>
</dbReference>
<dbReference type="PANTHER" id="PTHR43190">
    <property type="entry name" value="N-ACETYL-D-GLUCOSAMINE KINASE"/>
    <property type="match status" value="1"/>
</dbReference>
<dbReference type="eggNOG" id="COG2971">
    <property type="taxonomic scope" value="Bacteria"/>
</dbReference>
<dbReference type="SUPFAM" id="SSF53067">
    <property type="entry name" value="Actin-like ATPase domain"/>
    <property type="match status" value="2"/>
</dbReference>
<name>A6NQL7_9FIRM</name>
<dbReference type="STRING" id="411467.BACCAP_00488"/>
<gene>
    <name evidence="2" type="ORF">BACCAP_00488</name>
</gene>
<feature type="domain" description="ATPase BadF/BadG/BcrA/BcrD type" evidence="1">
    <location>
        <begin position="2"/>
        <end position="292"/>
    </location>
</feature>
<reference evidence="2 3" key="1">
    <citation type="submission" date="2007-04" db="EMBL/GenBank/DDBJ databases">
        <authorList>
            <person name="Fulton L."/>
            <person name="Clifton S."/>
            <person name="Fulton B."/>
            <person name="Xu J."/>
            <person name="Minx P."/>
            <person name="Pepin K.H."/>
            <person name="Johnson M."/>
            <person name="Thiruvilangam P."/>
            <person name="Bhonagiri V."/>
            <person name="Nash W.E."/>
            <person name="Mardis E.R."/>
            <person name="Wilson R.K."/>
        </authorList>
    </citation>
    <scope>NUCLEOTIDE SEQUENCE [LARGE SCALE GENOMIC DNA]</scope>
    <source>
        <strain evidence="2 3">ATCC 29799</strain>
    </source>
</reference>
<evidence type="ECO:0000313" key="3">
    <source>
        <dbReference type="Proteomes" id="UP000003639"/>
    </source>
</evidence>
<accession>A6NQL7</accession>
<comment type="caution">
    <text evidence="2">The sequence shown here is derived from an EMBL/GenBank/DDBJ whole genome shotgun (WGS) entry which is preliminary data.</text>
</comment>
<dbReference type="Gene3D" id="3.30.420.40">
    <property type="match status" value="2"/>
</dbReference>
<dbReference type="CDD" id="cd24007">
    <property type="entry name" value="ASKHA_NBD_eukNAGK-like"/>
    <property type="match status" value="1"/>
</dbReference>